<sequence>MRTTKNLFPIYKRAFFNATREAIANEENKSLFHKTLFNGVKMFCHAPKSTSYQGDLDLFHIAEAVKHTVGYLTPIEFMNIFPPEKVYDGHKYEVKDYFSTMEEVKKLDLDEPIANQINPLSFMFEYHNWDVHRFNIKLLKIISNLKQAQGQLGLSEEFMAAHGIETPNTFKNSRGQTMYVCHGKPVAIEEQKKTGHLQVVK</sequence>
<accession>A0A1I5Q1Y7</accession>
<dbReference type="Proteomes" id="UP000321547">
    <property type="component" value="Unassembled WGS sequence"/>
</dbReference>
<proteinExistence type="predicted"/>
<gene>
    <name evidence="1" type="ORF">HHA03_14660</name>
    <name evidence="2" type="ORF">SAMN05421839_11811</name>
</gene>
<keyword evidence="4" id="KW-1185">Reference proteome</keyword>
<evidence type="ECO:0000313" key="2">
    <source>
        <dbReference type="EMBL" id="SFP39896.1"/>
    </source>
</evidence>
<dbReference type="RefSeq" id="WP_089832030.1">
    <property type="nucleotide sequence ID" value="NZ_BJWI01000020.1"/>
</dbReference>
<protein>
    <submittedName>
        <fullName evidence="2">Uncharacterized protein</fullName>
    </submittedName>
</protein>
<evidence type="ECO:0000313" key="4">
    <source>
        <dbReference type="Proteomes" id="UP000321547"/>
    </source>
</evidence>
<reference evidence="2 3" key="1">
    <citation type="submission" date="2016-10" db="EMBL/GenBank/DDBJ databases">
        <authorList>
            <person name="de Groot N.N."/>
        </authorList>
    </citation>
    <scope>NUCLEOTIDE SEQUENCE [LARGE SCALE GENOMIC DNA]</scope>
    <source>
        <strain evidence="2 3">DSM 17073</strain>
    </source>
</reference>
<evidence type="ECO:0000313" key="1">
    <source>
        <dbReference type="EMBL" id="GEM01934.1"/>
    </source>
</evidence>
<evidence type="ECO:0000313" key="3">
    <source>
        <dbReference type="Proteomes" id="UP000242243"/>
    </source>
</evidence>
<dbReference type="EMBL" id="FOXC01000018">
    <property type="protein sequence ID" value="SFP39896.1"/>
    <property type="molecule type" value="Genomic_DNA"/>
</dbReference>
<reference evidence="1 4" key="2">
    <citation type="submission" date="2019-07" db="EMBL/GenBank/DDBJ databases">
        <title>Whole genome shotgun sequence of Halolactibacillus halophilus NBRC 100868.</title>
        <authorList>
            <person name="Hosoyama A."/>
            <person name="Uohara A."/>
            <person name="Ohji S."/>
            <person name="Ichikawa N."/>
        </authorList>
    </citation>
    <scope>NUCLEOTIDE SEQUENCE [LARGE SCALE GENOMIC DNA]</scope>
    <source>
        <strain evidence="1 4">NBRC 100868</strain>
    </source>
</reference>
<dbReference type="STRING" id="306540.SAMN05421839_11811"/>
<dbReference type="OrthoDB" id="2876402at2"/>
<dbReference type="EMBL" id="BJWI01000020">
    <property type="protein sequence ID" value="GEM01934.1"/>
    <property type="molecule type" value="Genomic_DNA"/>
</dbReference>
<dbReference type="AlphaFoldDB" id="A0A1I5Q1Y7"/>
<dbReference type="Proteomes" id="UP000242243">
    <property type="component" value="Unassembled WGS sequence"/>
</dbReference>
<name>A0A1I5Q1Y7_9BACI</name>
<organism evidence="2 3">
    <name type="scientific">Halolactibacillus halophilus</name>
    <dbReference type="NCBI Taxonomy" id="306540"/>
    <lineage>
        <taxon>Bacteria</taxon>
        <taxon>Bacillati</taxon>
        <taxon>Bacillota</taxon>
        <taxon>Bacilli</taxon>
        <taxon>Bacillales</taxon>
        <taxon>Bacillaceae</taxon>
        <taxon>Halolactibacillus</taxon>
    </lineage>
</organism>